<organism evidence="2 3">
    <name type="scientific">Macrostomum lignano</name>
    <dbReference type="NCBI Taxonomy" id="282301"/>
    <lineage>
        <taxon>Eukaryota</taxon>
        <taxon>Metazoa</taxon>
        <taxon>Spiralia</taxon>
        <taxon>Lophotrochozoa</taxon>
        <taxon>Platyhelminthes</taxon>
        <taxon>Rhabditophora</taxon>
        <taxon>Macrostomorpha</taxon>
        <taxon>Macrostomida</taxon>
        <taxon>Macrostomidae</taxon>
        <taxon>Macrostomum</taxon>
    </lineage>
</organism>
<evidence type="ECO:0000313" key="2">
    <source>
        <dbReference type="EMBL" id="PAA66829.1"/>
    </source>
</evidence>
<gene>
    <name evidence="2" type="ORF">BOX15_Mlig002461g1</name>
</gene>
<protein>
    <submittedName>
        <fullName evidence="2">Uncharacterized protein</fullName>
    </submittedName>
</protein>
<dbReference type="SUPFAM" id="SSF51126">
    <property type="entry name" value="Pectin lyase-like"/>
    <property type="match status" value="1"/>
</dbReference>
<dbReference type="STRING" id="282301.A0A267F171"/>
<sequence>VQWLKAKNFCRATSRFDLSKFLQQMELPSEPPENGASSCSLLQLLTDTPITMHEMEELFLQGELINPAQSSSHLVDKSNSQDLHVEGTEGVHVEGTEGVHVEGTGVHVEGTEGVHVEGTEGLHVEGTEGLHVEGTEGVHVEGTEGLHVEGTEGVHVEGTEGLHVEGTEGVHVEGAEGLHVEGTEGVHVEGTVVLEVPDNPAQSGQQPQDFGHQGLKTIRSWPQCHARNVDLDADTPDNIWPRVECPVKSDKVVLQPRLSEESNEIIQIVIDDEDDDDLEKSTKSEKTPFRALENLGVSISSNKPRKGIQYVCHLDSSHLITESRIKQHFDRNHQNYELYGSFDEIKKELIKFNNERFGLPSKESTTKKSTSAERAGNDYWCHLDPTHLIKQSRFADHFKHFHKDKLQSEGRKSLIMATKKFTKDRLNAERKKETSKMHLTKGVENPKDDADAAEENCSSDIICPKCDLPQKSSLFSHLTHWHEMSVEEAKESIKDIKTANVSNYVLQSWKSKSSTSHCSQYTPDDEKDNLVPSLEDFEDFLKNFPGGRLAQSTRAQARRAISKIMSITGVSSLVDIIREKHRSRINEFLTSKSQSCSDGTKTYVEGLKRFGVYLKSSFSKFVSTAQLTKDLESFLFICKGYGKSRLQDKKLAESRRRYALDKSRLTVSELKTVLDVVDFFFAAAESKPTGSREQMIFIGLYFLFGKGNFHRADAVSNAKMEQFFEWKGQLDIDPQAMFEILNHKTDKLGVIQVSVIDIKEILLEYGNNRVANGAVAADYFFDYGQLQNIGLHSFSTYLRKSRETFPILNDLKTVNVRTYRHFFTTKGGELLSEEEQDLMHRRMLHSKATAKQSYLATTVLIAKKGEEVARNLYDLAISQQASDAQQAKEAKKAKKRGPGGQQASDAQQAKEAKKAKKRGPGGQQASDAQQAKEAKKAKKRGPGGQQAKKRGPGGQQSSDAQQAKKRGPGGQQSSDAQQAKKRGPGSQQSSDAQQAKKRGPGSQQSSDAQQAKKAKKRGPGGQQSSDAQQAKKAKKRGPGGQQSSDAQQAKKTKKRGPGGQQSSDAQQASVAQQASDAQQSESVNQHSPKHNSQRKSKTIAFSLLSELAG</sequence>
<feature type="non-terminal residue" evidence="2">
    <location>
        <position position="1"/>
    </location>
</feature>
<accession>A0A267F171</accession>
<feature type="compositionally biased region" description="Basic residues" evidence="1">
    <location>
        <begin position="1087"/>
        <end position="1097"/>
    </location>
</feature>
<dbReference type="InterPro" id="IPR039874">
    <property type="entry name" value="WAPL"/>
</dbReference>
<keyword evidence="3" id="KW-1185">Reference proteome</keyword>
<evidence type="ECO:0000256" key="1">
    <source>
        <dbReference type="SAM" id="MobiDB-lite"/>
    </source>
</evidence>
<feature type="compositionally biased region" description="Low complexity" evidence="1">
    <location>
        <begin position="1000"/>
        <end position="1011"/>
    </location>
</feature>
<dbReference type="PANTHER" id="PTHR22100:SF13">
    <property type="entry name" value="WINGS APART-LIKE PROTEIN HOMOLOG"/>
    <property type="match status" value="1"/>
</dbReference>
<proteinExistence type="predicted"/>
<feature type="region of interest" description="Disordered" evidence="1">
    <location>
        <begin position="886"/>
        <end position="1109"/>
    </location>
</feature>
<comment type="caution">
    <text evidence="2">The sequence shown here is derived from an EMBL/GenBank/DDBJ whole genome shotgun (WGS) entry which is preliminary data.</text>
</comment>
<dbReference type="PANTHER" id="PTHR22100">
    <property type="entry name" value="WINGS APART-LIKE PROTEIN HOMOLOG"/>
    <property type="match status" value="1"/>
</dbReference>
<feature type="compositionally biased region" description="Basic residues" evidence="1">
    <location>
        <begin position="935"/>
        <end position="951"/>
    </location>
</feature>
<dbReference type="AlphaFoldDB" id="A0A267F171"/>
<evidence type="ECO:0000313" key="3">
    <source>
        <dbReference type="Proteomes" id="UP000215902"/>
    </source>
</evidence>
<dbReference type="Proteomes" id="UP000215902">
    <property type="component" value="Unassembled WGS sequence"/>
</dbReference>
<dbReference type="InterPro" id="IPR011050">
    <property type="entry name" value="Pectin_lyase_fold/virulence"/>
</dbReference>
<feature type="compositionally biased region" description="Low complexity" evidence="1">
    <location>
        <begin position="1060"/>
        <end position="1080"/>
    </location>
</feature>
<name>A0A267F171_9PLAT</name>
<reference evidence="2 3" key="1">
    <citation type="submission" date="2017-06" db="EMBL/GenBank/DDBJ databases">
        <title>A platform for efficient transgenesis in Macrostomum lignano, a flatworm model organism for stem cell research.</title>
        <authorList>
            <person name="Berezikov E."/>
        </authorList>
    </citation>
    <scope>NUCLEOTIDE SEQUENCE [LARGE SCALE GENOMIC DNA]</scope>
    <source>
        <strain evidence="2">DV1</strain>
        <tissue evidence="2">Whole organism</tissue>
    </source>
</reference>
<dbReference type="EMBL" id="NIVC01001526">
    <property type="protein sequence ID" value="PAA66829.1"/>
    <property type="molecule type" value="Genomic_DNA"/>
</dbReference>